<evidence type="ECO:0000313" key="2">
    <source>
        <dbReference type="Proteomes" id="UP000805193"/>
    </source>
</evidence>
<organism evidence="1 2">
    <name type="scientific">Ixodes persulcatus</name>
    <name type="common">Taiga tick</name>
    <dbReference type="NCBI Taxonomy" id="34615"/>
    <lineage>
        <taxon>Eukaryota</taxon>
        <taxon>Metazoa</taxon>
        <taxon>Ecdysozoa</taxon>
        <taxon>Arthropoda</taxon>
        <taxon>Chelicerata</taxon>
        <taxon>Arachnida</taxon>
        <taxon>Acari</taxon>
        <taxon>Parasitiformes</taxon>
        <taxon>Ixodida</taxon>
        <taxon>Ixodoidea</taxon>
        <taxon>Ixodidae</taxon>
        <taxon>Ixodinae</taxon>
        <taxon>Ixodes</taxon>
    </lineage>
</organism>
<evidence type="ECO:0000313" key="1">
    <source>
        <dbReference type="EMBL" id="KAG0430125.1"/>
    </source>
</evidence>
<gene>
    <name evidence="1" type="ORF">HPB47_022983</name>
</gene>
<proteinExistence type="predicted"/>
<reference evidence="1 2" key="1">
    <citation type="journal article" date="2020" name="Cell">
        <title>Large-Scale Comparative Analyses of Tick Genomes Elucidate Their Genetic Diversity and Vector Capacities.</title>
        <authorList>
            <consortium name="Tick Genome and Microbiome Consortium (TIGMIC)"/>
            <person name="Jia N."/>
            <person name="Wang J."/>
            <person name="Shi W."/>
            <person name="Du L."/>
            <person name="Sun Y."/>
            <person name="Zhan W."/>
            <person name="Jiang J.F."/>
            <person name="Wang Q."/>
            <person name="Zhang B."/>
            <person name="Ji P."/>
            <person name="Bell-Sakyi L."/>
            <person name="Cui X.M."/>
            <person name="Yuan T.T."/>
            <person name="Jiang B.G."/>
            <person name="Yang W.F."/>
            <person name="Lam T.T."/>
            <person name="Chang Q.C."/>
            <person name="Ding S.J."/>
            <person name="Wang X.J."/>
            <person name="Zhu J.G."/>
            <person name="Ruan X.D."/>
            <person name="Zhao L."/>
            <person name="Wei J.T."/>
            <person name="Ye R.Z."/>
            <person name="Que T.C."/>
            <person name="Du C.H."/>
            <person name="Zhou Y.H."/>
            <person name="Cheng J.X."/>
            <person name="Dai P.F."/>
            <person name="Guo W.B."/>
            <person name="Han X.H."/>
            <person name="Huang E.J."/>
            <person name="Li L.F."/>
            <person name="Wei W."/>
            <person name="Gao Y.C."/>
            <person name="Liu J.Z."/>
            <person name="Shao H.Z."/>
            <person name="Wang X."/>
            <person name="Wang C.C."/>
            <person name="Yang T.C."/>
            <person name="Huo Q.B."/>
            <person name="Li W."/>
            <person name="Chen H.Y."/>
            <person name="Chen S.E."/>
            <person name="Zhou L.G."/>
            <person name="Ni X.B."/>
            <person name="Tian J.H."/>
            <person name="Sheng Y."/>
            <person name="Liu T."/>
            <person name="Pan Y.S."/>
            <person name="Xia L.Y."/>
            <person name="Li J."/>
            <person name="Zhao F."/>
            <person name="Cao W.C."/>
        </authorList>
    </citation>
    <scope>NUCLEOTIDE SEQUENCE [LARGE SCALE GENOMIC DNA]</scope>
    <source>
        <strain evidence="1">Iper-2018</strain>
    </source>
</reference>
<protein>
    <submittedName>
        <fullName evidence="1">Uncharacterized protein</fullName>
    </submittedName>
</protein>
<name>A0AC60Q882_IXOPE</name>
<dbReference type="EMBL" id="JABSTQ010009350">
    <property type="protein sequence ID" value="KAG0430125.1"/>
    <property type="molecule type" value="Genomic_DNA"/>
</dbReference>
<accession>A0AC60Q882</accession>
<comment type="caution">
    <text evidence="1">The sequence shown here is derived from an EMBL/GenBank/DDBJ whole genome shotgun (WGS) entry which is preliminary data.</text>
</comment>
<keyword evidence="2" id="KW-1185">Reference proteome</keyword>
<sequence length="246" mass="28103">TNNSYLVFVDCSRLRRQGLHPKSMSDESTEQHWAHLWSTGDTNWHNPEGDPFLKKHQDVILAGKEDAQVFVPLCGKAVELKWFYEKGHRVVGVEVVEAPVREFFDENTLPCEESFCPVLNRKILQTPDKRLRIFICNIFDFNTSCAGPMDIVWDKGSLIVIGDADVPRYVSILKSLLAPDFSYGLWVIDYDAEGYAGTPRPMPEGRIRNLFGDGMKLTMVDKSEPKMGRFLPRLSTRCLWHLTGRP</sequence>
<dbReference type="Proteomes" id="UP000805193">
    <property type="component" value="Unassembled WGS sequence"/>
</dbReference>
<feature type="non-terminal residue" evidence="1">
    <location>
        <position position="1"/>
    </location>
</feature>